<name>A0A2Z7CFG4_9LAMI</name>
<dbReference type="AlphaFoldDB" id="A0A2Z7CFG4"/>
<proteinExistence type="predicted"/>
<evidence type="ECO:0000313" key="2">
    <source>
        <dbReference type="Proteomes" id="UP000250235"/>
    </source>
</evidence>
<sequence length="111" mass="12383">MEISSYATISFRYPPHLAYGKLSSTASPFNSGPKLLFTNRQLPDQLSHTFQLSRTFHITSQGSDFVHLNSSLTAQISSRSKLIPHQQLSSKVEDYGHLLTLLFITISLCPS</sequence>
<gene>
    <name evidence="1" type="ORF">F511_09829</name>
</gene>
<accession>A0A2Z7CFG4</accession>
<organism evidence="1 2">
    <name type="scientific">Dorcoceras hygrometricum</name>
    <dbReference type="NCBI Taxonomy" id="472368"/>
    <lineage>
        <taxon>Eukaryota</taxon>
        <taxon>Viridiplantae</taxon>
        <taxon>Streptophyta</taxon>
        <taxon>Embryophyta</taxon>
        <taxon>Tracheophyta</taxon>
        <taxon>Spermatophyta</taxon>
        <taxon>Magnoliopsida</taxon>
        <taxon>eudicotyledons</taxon>
        <taxon>Gunneridae</taxon>
        <taxon>Pentapetalae</taxon>
        <taxon>asterids</taxon>
        <taxon>lamiids</taxon>
        <taxon>Lamiales</taxon>
        <taxon>Gesneriaceae</taxon>
        <taxon>Didymocarpoideae</taxon>
        <taxon>Trichosporeae</taxon>
        <taxon>Loxocarpinae</taxon>
        <taxon>Dorcoceras</taxon>
    </lineage>
</organism>
<keyword evidence="2" id="KW-1185">Reference proteome</keyword>
<evidence type="ECO:0000313" key="1">
    <source>
        <dbReference type="EMBL" id="KZV43243.1"/>
    </source>
</evidence>
<reference evidence="1 2" key="1">
    <citation type="journal article" date="2015" name="Proc. Natl. Acad. Sci. U.S.A.">
        <title>The resurrection genome of Boea hygrometrica: A blueprint for survival of dehydration.</title>
        <authorList>
            <person name="Xiao L."/>
            <person name="Yang G."/>
            <person name="Zhang L."/>
            <person name="Yang X."/>
            <person name="Zhao S."/>
            <person name="Ji Z."/>
            <person name="Zhou Q."/>
            <person name="Hu M."/>
            <person name="Wang Y."/>
            <person name="Chen M."/>
            <person name="Xu Y."/>
            <person name="Jin H."/>
            <person name="Xiao X."/>
            <person name="Hu G."/>
            <person name="Bao F."/>
            <person name="Hu Y."/>
            <person name="Wan P."/>
            <person name="Li L."/>
            <person name="Deng X."/>
            <person name="Kuang T."/>
            <person name="Xiang C."/>
            <person name="Zhu J.K."/>
            <person name="Oliver M.J."/>
            <person name="He Y."/>
        </authorList>
    </citation>
    <scope>NUCLEOTIDE SEQUENCE [LARGE SCALE GENOMIC DNA]</scope>
    <source>
        <strain evidence="2">cv. XS01</strain>
    </source>
</reference>
<dbReference type="Proteomes" id="UP000250235">
    <property type="component" value="Unassembled WGS sequence"/>
</dbReference>
<protein>
    <submittedName>
        <fullName evidence="1">Uncharacterized protein</fullName>
    </submittedName>
</protein>
<dbReference type="EMBL" id="KQ998151">
    <property type="protein sequence ID" value="KZV43243.1"/>
    <property type="molecule type" value="Genomic_DNA"/>
</dbReference>